<feature type="region of interest" description="Disordered" evidence="1">
    <location>
        <begin position="93"/>
        <end position="122"/>
    </location>
</feature>
<dbReference type="EMBL" id="FTOD01000002">
    <property type="protein sequence ID" value="SIS47952.1"/>
    <property type="molecule type" value="Genomic_DNA"/>
</dbReference>
<evidence type="ECO:0008006" key="4">
    <source>
        <dbReference type="Google" id="ProtNLM"/>
    </source>
</evidence>
<organism evidence="2 3">
    <name type="scientific">Kroppenstedtia eburnea</name>
    <dbReference type="NCBI Taxonomy" id="714067"/>
    <lineage>
        <taxon>Bacteria</taxon>
        <taxon>Bacillati</taxon>
        <taxon>Bacillota</taxon>
        <taxon>Bacilli</taxon>
        <taxon>Bacillales</taxon>
        <taxon>Thermoactinomycetaceae</taxon>
        <taxon>Kroppenstedtia</taxon>
    </lineage>
</organism>
<dbReference type="AlphaFoldDB" id="A0A1N7JF01"/>
<gene>
    <name evidence="2" type="ORF">SAMN05421790_10218</name>
</gene>
<dbReference type="Proteomes" id="UP000186795">
    <property type="component" value="Unassembled WGS sequence"/>
</dbReference>
<accession>A0A1N7JF01</accession>
<evidence type="ECO:0000256" key="1">
    <source>
        <dbReference type="SAM" id="MobiDB-lite"/>
    </source>
</evidence>
<name>A0A1N7JF01_9BACL</name>
<evidence type="ECO:0000313" key="2">
    <source>
        <dbReference type="EMBL" id="SIS47952.1"/>
    </source>
</evidence>
<dbReference type="OrthoDB" id="1801573at2"/>
<protein>
    <recommendedName>
        <fullName evidence="4">Phage tail assembly chaperone protein, E, or 41 or 14</fullName>
    </recommendedName>
</protein>
<sequence>MANKQRGYVEVTLDRRRRLKFDLNALSELEGALGKPVTQLNDSTVGMQELRAMVWAGLLHEDPGLTLRDTGEIIELERIEAITEKVTEALLAAFPQGEGKNGKGGPTGTGRKPSASPSGRSA</sequence>
<proteinExistence type="predicted"/>
<reference evidence="3" key="1">
    <citation type="submission" date="2017-01" db="EMBL/GenBank/DDBJ databases">
        <authorList>
            <person name="Varghese N."/>
            <person name="Submissions S."/>
        </authorList>
    </citation>
    <scope>NUCLEOTIDE SEQUENCE [LARGE SCALE GENOMIC DNA]</scope>
    <source>
        <strain evidence="3">DSM 45196</strain>
    </source>
</reference>
<keyword evidence="3" id="KW-1185">Reference proteome</keyword>
<dbReference type="RefSeq" id="WP_076523548.1">
    <property type="nucleotide sequence ID" value="NZ_CP048103.1"/>
</dbReference>
<evidence type="ECO:0000313" key="3">
    <source>
        <dbReference type="Proteomes" id="UP000186795"/>
    </source>
</evidence>